<comment type="caution">
    <text evidence="2">The sequence shown here is derived from an EMBL/GenBank/DDBJ whole genome shotgun (WGS) entry which is preliminary data.</text>
</comment>
<dbReference type="AlphaFoldDB" id="A0A1F5ISP3"/>
<dbReference type="EMBL" id="MFCR01000003">
    <property type="protein sequence ID" value="OGE19391.1"/>
    <property type="molecule type" value="Genomic_DNA"/>
</dbReference>
<sequence length="270" mass="32115">MRKNKKMVAIVVPRYKKTLSSDDQLSLKHLNKYLNRYDKFYAIPNALKAKRIQAPGFKSIQFPDYFFKNREAYNELLLTEDFYQKFTDYEYILIYQLDALVFSDQLKNWCQKGYDYIGAPLIHPRIGQVSYKYRDYLCGNGGFSLRKVKSFIQILKLADKTAKRVTRNSVIQKIWFAQAIFTGQVRKIWLKAPAYCYPFAEDGFWSFEAQKYDPKFNIAPIEESFRFAFERYPRLCFKVSNNQIPFGAHAWKKHDQKFWLLIINSIKNPD</sequence>
<feature type="domain" description="DUF5672" evidence="1">
    <location>
        <begin position="58"/>
        <end position="249"/>
    </location>
</feature>
<dbReference type="InterPro" id="IPR043729">
    <property type="entry name" value="DUF5672"/>
</dbReference>
<protein>
    <recommendedName>
        <fullName evidence="1">DUF5672 domain-containing protein</fullName>
    </recommendedName>
</protein>
<accession>A0A1F5ISP3</accession>
<dbReference type="Pfam" id="PF18922">
    <property type="entry name" value="DUF5672"/>
    <property type="match status" value="1"/>
</dbReference>
<dbReference type="Proteomes" id="UP000176336">
    <property type="component" value="Unassembled WGS sequence"/>
</dbReference>
<organism evidence="2 3">
    <name type="scientific">Candidatus Daviesbacteria bacterium RIFCSPHIGHO2_01_FULL_41_23</name>
    <dbReference type="NCBI Taxonomy" id="1797764"/>
    <lineage>
        <taxon>Bacteria</taxon>
        <taxon>Candidatus Daviesiibacteriota</taxon>
    </lineage>
</organism>
<name>A0A1F5ISP3_9BACT</name>
<gene>
    <name evidence="2" type="ORF">A2871_00890</name>
</gene>
<evidence type="ECO:0000259" key="1">
    <source>
        <dbReference type="Pfam" id="PF18922"/>
    </source>
</evidence>
<reference evidence="2 3" key="1">
    <citation type="journal article" date="2016" name="Nat. Commun.">
        <title>Thousands of microbial genomes shed light on interconnected biogeochemical processes in an aquifer system.</title>
        <authorList>
            <person name="Anantharaman K."/>
            <person name="Brown C.T."/>
            <person name="Hug L.A."/>
            <person name="Sharon I."/>
            <person name="Castelle C.J."/>
            <person name="Probst A.J."/>
            <person name="Thomas B.C."/>
            <person name="Singh A."/>
            <person name="Wilkins M.J."/>
            <person name="Karaoz U."/>
            <person name="Brodie E.L."/>
            <person name="Williams K.H."/>
            <person name="Hubbard S.S."/>
            <person name="Banfield J.F."/>
        </authorList>
    </citation>
    <scope>NUCLEOTIDE SEQUENCE [LARGE SCALE GENOMIC DNA]</scope>
</reference>
<proteinExistence type="predicted"/>
<evidence type="ECO:0000313" key="3">
    <source>
        <dbReference type="Proteomes" id="UP000176336"/>
    </source>
</evidence>
<evidence type="ECO:0000313" key="2">
    <source>
        <dbReference type="EMBL" id="OGE19391.1"/>
    </source>
</evidence>